<reference evidence="2" key="2">
    <citation type="submission" date="2012-10" db="EMBL/GenBank/DDBJ databases">
        <title>Improved high-quality draft of Thermaerobacter subterraneus C21, DSM 13965.</title>
        <authorList>
            <consortium name="DOE Joint Genome Institute"/>
            <person name="Eisen J."/>
            <person name="Huntemann M."/>
            <person name="Wei C.-L."/>
            <person name="Han J."/>
            <person name="Detter J.C."/>
            <person name="Han C."/>
            <person name="Tapia R."/>
            <person name="Chen A."/>
            <person name="Kyrpides N."/>
            <person name="Mavromatis K."/>
            <person name="Markowitz V."/>
            <person name="Szeto E."/>
            <person name="Ivanova N."/>
            <person name="Mikhailova N."/>
            <person name="Ovchinnikova G."/>
            <person name="Pagani I."/>
            <person name="Pati A."/>
            <person name="Goodwin L."/>
            <person name="Nordberg H.P."/>
            <person name="Cantor M.N."/>
            <person name="Hua S.X."/>
            <person name="Woyke T."/>
            <person name="Eisen J."/>
            <person name="Klenk H.-P."/>
        </authorList>
    </citation>
    <scope>NUCLEOTIDE SEQUENCE [LARGE SCALE GENOMIC DNA]</scope>
    <source>
        <strain evidence="2">DSM 13965</strain>
    </source>
</reference>
<sequence length="201" mass="22259">MFPGSLITASPGAAAGATMGLKRMFGRPLEIRWVALTAAITLGVLLLASLFYQEQAKAAPLERDLAGVPGVAAVAVERDAGRWHVRVQLGSVDLFPATYRELRERADRRLGPGQYDLELADRRTPELEQAFYEVSYYVEEGRSRGDYAEAARQVEAAGRRLGLDRARLYVDAEFLYLELARGDGVLYSVMPLRPEQEVTAR</sequence>
<evidence type="ECO:0000313" key="2">
    <source>
        <dbReference type="EMBL" id="EKP93946.1"/>
    </source>
</evidence>
<dbReference type="AlphaFoldDB" id="K6QBZ4"/>
<comment type="caution">
    <text evidence="2">The sequence shown here is derived from an EMBL/GenBank/DDBJ whole genome shotgun (WGS) entry which is preliminary data.</text>
</comment>
<keyword evidence="3" id="KW-1185">Reference proteome</keyword>
<organism evidence="2 3">
    <name type="scientific">Thermaerobacter subterraneus DSM 13965</name>
    <dbReference type="NCBI Taxonomy" id="867903"/>
    <lineage>
        <taxon>Bacteria</taxon>
        <taxon>Bacillati</taxon>
        <taxon>Bacillota</taxon>
        <taxon>Clostridia</taxon>
        <taxon>Eubacteriales</taxon>
        <taxon>Clostridiales Family XVII. Incertae Sedis</taxon>
        <taxon>Thermaerobacter</taxon>
    </lineage>
</organism>
<feature type="transmembrane region" description="Helical" evidence="1">
    <location>
        <begin position="31"/>
        <end position="52"/>
    </location>
</feature>
<dbReference type="EMBL" id="AENY02000004">
    <property type="protein sequence ID" value="EKP93946.1"/>
    <property type="molecule type" value="Genomic_DNA"/>
</dbReference>
<proteinExistence type="predicted"/>
<accession>K6QBZ4</accession>
<keyword evidence="1" id="KW-0812">Transmembrane</keyword>
<dbReference type="Proteomes" id="UP000005710">
    <property type="component" value="Unassembled WGS sequence"/>
</dbReference>
<evidence type="ECO:0000256" key="1">
    <source>
        <dbReference type="SAM" id="Phobius"/>
    </source>
</evidence>
<reference evidence="2" key="1">
    <citation type="submission" date="2010-10" db="EMBL/GenBank/DDBJ databases">
        <authorList>
            <consortium name="US DOE Joint Genome Institute (JGI-PGF)"/>
            <person name="Lucas S."/>
            <person name="Copeland A."/>
            <person name="Lapidus A."/>
            <person name="Bruce D."/>
            <person name="Goodwin L."/>
            <person name="Pitluck S."/>
            <person name="Kyrpides N."/>
            <person name="Mavromatis K."/>
            <person name="Detter J.C."/>
            <person name="Han C."/>
            <person name="Land M."/>
            <person name="Hauser L."/>
            <person name="Markowitz V."/>
            <person name="Cheng J.-F."/>
            <person name="Hugenholtz P."/>
            <person name="Woyke T."/>
            <person name="Wu D."/>
            <person name="Pukall R."/>
            <person name="Wahrenburg C."/>
            <person name="Brambilla E."/>
            <person name="Klenk H.-P."/>
            <person name="Eisen J.A."/>
        </authorList>
    </citation>
    <scope>NUCLEOTIDE SEQUENCE [LARGE SCALE GENOMIC DNA]</scope>
    <source>
        <strain evidence="2">DSM 13965</strain>
    </source>
</reference>
<dbReference type="STRING" id="867903.ThesuDRAFT_00192"/>
<keyword evidence="1" id="KW-0472">Membrane</keyword>
<protein>
    <submittedName>
        <fullName evidence="2">Uncharacterized protein</fullName>
    </submittedName>
</protein>
<gene>
    <name evidence="2" type="ORF">ThesuDRAFT_00192</name>
</gene>
<dbReference type="HOGENOM" id="CLU_124880_0_0_9"/>
<name>K6QBZ4_9FIRM</name>
<dbReference type="eggNOG" id="ENOG5032V4H">
    <property type="taxonomic scope" value="Bacteria"/>
</dbReference>
<keyword evidence="1" id="KW-1133">Transmembrane helix</keyword>
<evidence type="ECO:0000313" key="3">
    <source>
        <dbReference type="Proteomes" id="UP000005710"/>
    </source>
</evidence>